<evidence type="ECO:0000313" key="3">
    <source>
        <dbReference type="Proteomes" id="UP000027466"/>
    </source>
</evidence>
<dbReference type="Proteomes" id="UP000027466">
    <property type="component" value="Unassembled WGS sequence"/>
</dbReference>
<keyword evidence="1" id="KW-0812">Transmembrane</keyword>
<keyword evidence="1" id="KW-1133">Transmembrane helix</keyword>
<keyword evidence="1" id="KW-0472">Membrane</keyword>
<organism evidence="2 3">
    <name type="scientific">Caballeronia glathei</name>
    <dbReference type="NCBI Taxonomy" id="60547"/>
    <lineage>
        <taxon>Bacteria</taxon>
        <taxon>Pseudomonadati</taxon>
        <taxon>Pseudomonadota</taxon>
        <taxon>Betaproteobacteria</taxon>
        <taxon>Burkholderiales</taxon>
        <taxon>Burkholderiaceae</taxon>
        <taxon>Caballeronia</taxon>
    </lineage>
</organism>
<feature type="transmembrane region" description="Helical" evidence="1">
    <location>
        <begin position="20"/>
        <end position="42"/>
    </location>
</feature>
<feature type="transmembrane region" description="Helical" evidence="1">
    <location>
        <begin position="86"/>
        <end position="102"/>
    </location>
</feature>
<feature type="transmembrane region" description="Helical" evidence="1">
    <location>
        <begin position="54"/>
        <end position="74"/>
    </location>
</feature>
<proteinExistence type="predicted"/>
<dbReference type="AlphaFoldDB" id="A0A069PPR8"/>
<dbReference type="STRING" id="60547.GCA_000751215_00704"/>
<feature type="transmembrane region" description="Helical" evidence="1">
    <location>
        <begin position="329"/>
        <end position="362"/>
    </location>
</feature>
<feature type="transmembrane region" description="Helical" evidence="1">
    <location>
        <begin position="241"/>
        <end position="261"/>
    </location>
</feature>
<dbReference type="RefSeq" id="WP_035925809.1">
    <property type="nucleotide sequence ID" value="NZ_CADFFX010000021.1"/>
</dbReference>
<comment type="caution">
    <text evidence="2">The sequence shown here is derived from an EMBL/GenBank/DDBJ whole genome shotgun (WGS) entry which is preliminary data.</text>
</comment>
<dbReference type="EMBL" id="JFHC01000015">
    <property type="protein sequence ID" value="KDR42615.1"/>
    <property type="molecule type" value="Genomic_DNA"/>
</dbReference>
<sequence>MMQLKSIVATFRANPHAHGVLLLLPAIQYGRNYFASVAAVLFTMTLWNTRLRPLVLPTGVALVAASLSLIWNAVQLPDVPYLPREIRLAVGLTLLFWALAGTPRHAVARFDGRWALALLVSLALFATAQWLAGKRGIALYVPQKFFVNSEDWSLAASWVEHAREHGYDWSVRPSAGFSEPSYLGGVSLVLHFVCLHTLTRRQRTVATVLALAVCVVAQTYYGLASNLLVFASFHMRRLPKLLVLSASMAVLCLFALPLFAAESSRLERILSGSDTSTSLRAFQPVELIGYVLAHAPFGVPLTAASSFFLRNDLIAPFVDAPFQNGLLNLLFSYGWFGFGILVLLWRVAGGGSCALFVFLLMAQNGAPLDFDKIAMIVFTVQIVRHARVTRAGNMSGRPPVLAQPRLSSYRVNPVL</sequence>
<name>A0A069PPR8_9BURK</name>
<keyword evidence="3" id="KW-1185">Reference proteome</keyword>
<protein>
    <submittedName>
        <fullName evidence="2">Uncharacterized protein</fullName>
    </submittedName>
</protein>
<feature type="transmembrane region" description="Helical" evidence="1">
    <location>
        <begin position="114"/>
        <end position="132"/>
    </location>
</feature>
<evidence type="ECO:0000313" key="2">
    <source>
        <dbReference type="EMBL" id="KDR42615.1"/>
    </source>
</evidence>
<gene>
    <name evidence="2" type="ORF">BG61_08110</name>
</gene>
<feature type="transmembrane region" description="Helical" evidence="1">
    <location>
        <begin position="205"/>
        <end position="221"/>
    </location>
</feature>
<evidence type="ECO:0000256" key="1">
    <source>
        <dbReference type="SAM" id="Phobius"/>
    </source>
</evidence>
<accession>A0A069PPR8</accession>
<feature type="transmembrane region" description="Helical" evidence="1">
    <location>
        <begin position="287"/>
        <end position="309"/>
    </location>
</feature>
<reference evidence="2 3" key="1">
    <citation type="submission" date="2014-03" db="EMBL/GenBank/DDBJ databases">
        <title>Draft Genome Sequences of Four Burkholderia Strains.</title>
        <authorList>
            <person name="Liu X.Y."/>
            <person name="Li C.X."/>
            <person name="Xu J.H."/>
        </authorList>
    </citation>
    <scope>NUCLEOTIDE SEQUENCE [LARGE SCALE GENOMIC DNA]</scope>
    <source>
        <strain evidence="2 3">DSM 50014</strain>
    </source>
</reference>